<dbReference type="EMBL" id="UYRR01033951">
    <property type="protein sequence ID" value="VDK60015.1"/>
    <property type="molecule type" value="Genomic_DNA"/>
</dbReference>
<proteinExistence type="predicted"/>
<evidence type="ECO:0000313" key="2">
    <source>
        <dbReference type="Proteomes" id="UP000267096"/>
    </source>
</evidence>
<accession>A0A0M3KA91</accession>
<sequence length="155" mass="17441">MHDCILTETLPTFVRNATVTLRDVELDDEFKEIHERIVKIISKLAVEKNKLSGETSDAVVKQKNLSDERHSLEEQLSAANQESVVVGQQIAEANNRIAKTRKSRHMSSTKISQYKGVSGCAKCSKRIEFNKETKTEMALHLVLQKQVEPSAQASY</sequence>
<reference evidence="3" key="1">
    <citation type="submission" date="2017-02" db="UniProtKB">
        <authorList>
            <consortium name="WormBaseParasite"/>
        </authorList>
    </citation>
    <scope>IDENTIFICATION</scope>
</reference>
<evidence type="ECO:0000313" key="1">
    <source>
        <dbReference type="EMBL" id="VDK60015.1"/>
    </source>
</evidence>
<keyword evidence="2" id="KW-1185">Reference proteome</keyword>
<evidence type="ECO:0000313" key="3">
    <source>
        <dbReference type="WBParaSite" id="ASIM_0001788701-mRNA-1"/>
    </source>
</evidence>
<dbReference type="AlphaFoldDB" id="A0A0M3KA91"/>
<dbReference type="Proteomes" id="UP000267096">
    <property type="component" value="Unassembled WGS sequence"/>
</dbReference>
<gene>
    <name evidence="1" type="ORF">ASIM_LOCUS17289</name>
</gene>
<reference evidence="1 2" key="2">
    <citation type="submission" date="2018-11" db="EMBL/GenBank/DDBJ databases">
        <authorList>
            <consortium name="Pathogen Informatics"/>
        </authorList>
    </citation>
    <scope>NUCLEOTIDE SEQUENCE [LARGE SCALE GENOMIC DNA]</scope>
</reference>
<dbReference type="WBParaSite" id="ASIM_0001788701-mRNA-1">
    <property type="protein sequence ID" value="ASIM_0001788701-mRNA-1"/>
    <property type="gene ID" value="ASIM_0001788701"/>
</dbReference>
<name>A0A0M3KA91_ANISI</name>
<protein>
    <submittedName>
        <fullName evidence="3">Transposon Tf2-1 polyprotein</fullName>
    </submittedName>
</protein>
<organism evidence="3">
    <name type="scientific">Anisakis simplex</name>
    <name type="common">Herring worm</name>
    <dbReference type="NCBI Taxonomy" id="6269"/>
    <lineage>
        <taxon>Eukaryota</taxon>
        <taxon>Metazoa</taxon>
        <taxon>Ecdysozoa</taxon>
        <taxon>Nematoda</taxon>
        <taxon>Chromadorea</taxon>
        <taxon>Rhabditida</taxon>
        <taxon>Spirurina</taxon>
        <taxon>Ascaridomorpha</taxon>
        <taxon>Ascaridoidea</taxon>
        <taxon>Anisakidae</taxon>
        <taxon>Anisakis</taxon>
        <taxon>Anisakis simplex complex</taxon>
    </lineage>
</organism>